<keyword evidence="2" id="KW-1185">Reference proteome</keyword>
<reference evidence="1 2" key="2">
    <citation type="journal article" date="2022" name="Mol. Ecol. Resour.">
        <title>The genomes of chicory, endive, great burdock and yacon provide insights into Asteraceae paleo-polyploidization history and plant inulin production.</title>
        <authorList>
            <person name="Fan W."/>
            <person name="Wang S."/>
            <person name="Wang H."/>
            <person name="Wang A."/>
            <person name="Jiang F."/>
            <person name="Liu H."/>
            <person name="Zhao H."/>
            <person name="Xu D."/>
            <person name="Zhang Y."/>
        </authorList>
    </citation>
    <scope>NUCLEOTIDE SEQUENCE [LARGE SCALE GENOMIC DNA]</scope>
    <source>
        <strain evidence="2">cv. Yunnan</strain>
        <tissue evidence="1">Leaves</tissue>
    </source>
</reference>
<dbReference type="Proteomes" id="UP001056120">
    <property type="component" value="Linkage Group LG26"/>
</dbReference>
<dbReference type="EMBL" id="CM042043">
    <property type="protein sequence ID" value="KAI3694519.1"/>
    <property type="molecule type" value="Genomic_DNA"/>
</dbReference>
<reference evidence="2" key="1">
    <citation type="journal article" date="2022" name="Mol. Ecol. Resour.">
        <title>The genomes of chicory, endive, great burdock and yacon provide insights into Asteraceae palaeo-polyploidization history and plant inulin production.</title>
        <authorList>
            <person name="Fan W."/>
            <person name="Wang S."/>
            <person name="Wang H."/>
            <person name="Wang A."/>
            <person name="Jiang F."/>
            <person name="Liu H."/>
            <person name="Zhao H."/>
            <person name="Xu D."/>
            <person name="Zhang Y."/>
        </authorList>
    </citation>
    <scope>NUCLEOTIDE SEQUENCE [LARGE SCALE GENOMIC DNA]</scope>
    <source>
        <strain evidence="2">cv. Yunnan</strain>
    </source>
</reference>
<organism evidence="1 2">
    <name type="scientific">Smallanthus sonchifolius</name>
    <dbReference type="NCBI Taxonomy" id="185202"/>
    <lineage>
        <taxon>Eukaryota</taxon>
        <taxon>Viridiplantae</taxon>
        <taxon>Streptophyta</taxon>
        <taxon>Embryophyta</taxon>
        <taxon>Tracheophyta</taxon>
        <taxon>Spermatophyta</taxon>
        <taxon>Magnoliopsida</taxon>
        <taxon>eudicotyledons</taxon>
        <taxon>Gunneridae</taxon>
        <taxon>Pentapetalae</taxon>
        <taxon>asterids</taxon>
        <taxon>campanulids</taxon>
        <taxon>Asterales</taxon>
        <taxon>Asteraceae</taxon>
        <taxon>Asteroideae</taxon>
        <taxon>Heliantheae alliance</taxon>
        <taxon>Millerieae</taxon>
        <taxon>Smallanthus</taxon>
    </lineage>
</organism>
<gene>
    <name evidence="1" type="ORF">L1987_77486</name>
</gene>
<comment type="caution">
    <text evidence="1">The sequence shown here is derived from an EMBL/GenBank/DDBJ whole genome shotgun (WGS) entry which is preliminary data.</text>
</comment>
<name>A0ACB8ZA34_9ASTR</name>
<evidence type="ECO:0000313" key="1">
    <source>
        <dbReference type="EMBL" id="KAI3694519.1"/>
    </source>
</evidence>
<proteinExistence type="predicted"/>
<accession>A0ACB8ZA34</accession>
<protein>
    <submittedName>
        <fullName evidence="1">Uncharacterized protein</fullName>
    </submittedName>
</protein>
<evidence type="ECO:0000313" key="2">
    <source>
        <dbReference type="Proteomes" id="UP001056120"/>
    </source>
</evidence>
<sequence length="275" mass="32591">METESEYHVFEIPDELYKEMFEVVHDARKCYIDGSTDAYSDEQFCRMMLHDGCFIVFFMEGMTYGGNKLMLTKEYLGTTQILNITSDIFLLENQIPFLVLQVLLQLKFPKKKVREGVLNVFFNYLNRALQVLFRKKVLQDNQQPLHLLELYRSYFISPSIATKYTDYNHGKRNRYFASATELKTKWILLAEEAKDDNMTFRHDVLCGEFKITRRAVCPYTKAIYLNMIAYEMCPHNPNDFRVSTYVRVMKSLIMQESDVCEIETYCFMFLVVMKM</sequence>